<dbReference type="FunCoup" id="H2ZRS6">
    <property type="interactions" value="249"/>
</dbReference>
<dbReference type="InterPro" id="IPR050952">
    <property type="entry name" value="TRIM-NHL_E3_ligases"/>
</dbReference>
<dbReference type="Ensembl" id="ENSLACT00000000098.1">
    <property type="protein sequence ID" value="ENSLACP00000000097.1"/>
    <property type="gene ID" value="ENSLACG00000000084.1"/>
</dbReference>
<evidence type="ECO:0000313" key="3">
    <source>
        <dbReference type="Ensembl" id="ENSLACP00000000097.1"/>
    </source>
</evidence>
<dbReference type="Gene3D" id="2.120.10.30">
    <property type="entry name" value="TolB, C-terminal domain"/>
    <property type="match status" value="1"/>
</dbReference>
<dbReference type="Pfam" id="PF01436">
    <property type="entry name" value="NHL"/>
    <property type="match status" value="1"/>
</dbReference>
<feature type="repeat" description="NHL" evidence="2">
    <location>
        <begin position="86"/>
        <end position="125"/>
    </location>
</feature>
<reference evidence="4" key="1">
    <citation type="submission" date="2011-08" db="EMBL/GenBank/DDBJ databases">
        <title>The draft genome of Latimeria chalumnae.</title>
        <authorList>
            <person name="Di Palma F."/>
            <person name="Alfoldi J."/>
            <person name="Johnson J."/>
            <person name="Berlin A."/>
            <person name="Gnerre S."/>
            <person name="Jaffe D."/>
            <person name="MacCallum I."/>
            <person name="Young S."/>
            <person name="Walker B.J."/>
            <person name="Lander E."/>
            <person name="Lindblad-Toh K."/>
        </authorList>
    </citation>
    <scope>NUCLEOTIDE SEQUENCE [LARGE SCALE GENOMIC DNA]</scope>
    <source>
        <strain evidence="4">Wild caught</strain>
    </source>
</reference>
<keyword evidence="4" id="KW-1185">Reference proteome</keyword>
<dbReference type="GO" id="GO:0061630">
    <property type="term" value="F:ubiquitin protein ligase activity"/>
    <property type="evidence" value="ECO:0007669"/>
    <property type="project" value="TreeGrafter"/>
</dbReference>
<dbReference type="eggNOG" id="KOG2177">
    <property type="taxonomic scope" value="Eukaryota"/>
</dbReference>
<dbReference type="HOGENOM" id="CLU_037899_0_0_1"/>
<evidence type="ECO:0000256" key="1">
    <source>
        <dbReference type="ARBA" id="ARBA00022737"/>
    </source>
</evidence>
<dbReference type="GO" id="GO:0043161">
    <property type="term" value="P:proteasome-mediated ubiquitin-dependent protein catabolic process"/>
    <property type="evidence" value="ECO:0007669"/>
    <property type="project" value="TreeGrafter"/>
</dbReference>
<dbReference type="InterPro" id="IPR011042">
    <property type="entry name" value="6-blade_b-propeller_TolB-like"/>
</dbReference>
<dbReference type="OMA" id="TDVGSXF"/>
<dbReference type="Bgee" id="ENSLACG00000000084">
    <property type="expression patterns" value="Expressed in chordate pharynx and 5 other cell types or tissues"/>
</dbReference>
<dbReference type="GeneTree" id="ENSGT00390000008657"/>
<dbReference type="Proteomes" id="UP000008672">
    <property type="component" value="Unassembled WGS sequence"/>
</dbReference>
<dbReference type="InterPro" id="IPR001258">
    <property type="entry name" value="NHL_repeat"/>
</dbReference>
<evidence type="ECO:0000313" key="4">
    <source>
        <dbReference type="Proteomes" id="UP000008672"/>
    </source>
</evidence>
<dbReference type="EMBL" id="AFYH01255376">
    <property type="status" value="NOT_ANNOTATED_CDS"/>
    <property type="molecule type" value="Genomic_DNA"/>
</dbReference>
<reference evidence="3" key="3">
    <citation type="submission" date="2025-09" db="UniProtKB">
        <authorList>
            <consortium name="Ensembl"/>
        </authorList>
    </citation>
    <scope>IDENTIFICATION</scope>
</reference>
<gene>
    <name evidence="3" type="primary">NHLRC3</name>
</gene>
<organism evidence="3 4">
    <name type="scientific">Latimeria chalumnae</name>
    <name type="common">Coelacanth</name>
    <dbReference type="NCBI Taxonomy" id="7897"/>
    <lineage>
        <taxon>Eukaryota</taxon>
        <taxon>Metazoa</taxon>
        <taxon>Chordata</taxon>
        <taxon>Craniata</taxon>
        <taxon>Vertebrata</taxon>
        <taxon>Euteleostomi</taxon>
        <taxon>Coelacanthiformes</taxon>
        <taxon>Coelacanthidae</taxon>
        <taxon>Latimeria</taxon>
    </lineage>
</organism>
<sequence length="221" mass="23980">FCSKVVSDSQRKFGHTIKQYSPSGKLIQVLGTAGKAGSSLNPLQFDQPAEVFVDTGGGMYIVDGDGGLNNRLLKLSKGLELVWMHGEKGGGPAQLYIPHSVATDSFGRVWVADRGNKRIQAFDSTSGEWLGSWSSCFTEDAPYSVRVTPGNKFLIVAQLNINRVSILHVPPVGDIRDCRIASMIQLADEIKPHLVDVNEKTGAVYVAEIGAQQAQKYIPYS</sequence>
<reference evidence="3" key="2">
    <citation type="submission" date="2025-08" db="UniProtKB">
        <authorList>
            <consortium name="Ensembl"/>
        </authorList>
    </citation>
    <scope>IDENTIFICATION</scope>
</reference>
<name>H2ZRS6_LATCH</name>
<dbReference type="AlphaFoldDB" id="H2ZRS6"/>
<dbReference type="GO" id="GO:0000209">
    <property type="term" value="P:protein polyubiquitination"/>
    <property type="evidence" value="ECO:0007669"/>
    <property type="project" value="TreeGrafter"/>
</dbReference>
<protein>
    <submittedName>
        <fullName evidence="3">NHL repeat containing 3</fullName>
    </submittedName>
</protein>
<accession>H2ZRS6</accession>
<dbReference type="PROSITE" id="PS51125">
    <property type="entry name" value="NHL"/>
    <property type="match status" value="1"/>
</dbReference>
<dbReference type="InParanoid" id="H2ZRS6"/>
<keyword evidence="1" id="KW-0677">Repeat</keyword>
<dbReference type="SUPFAM" id="SSF63825">
    <property type="entry name" value="YWTD domain"/>
    <property type="match status" value="1"/>
</dbReference>
<dbReference type="PANTHER" id="PTHR24104">
    <property type="entry name" value="E3 UBIQUITIN-PROTEIN LIGASE NHLRC1-RELATED"/>
    <property type="match status" value="1"/>
</dbReference>
<evidence type="ECO:0000256" key="2">
    <source>
        <dbReference type="PROSITE-ProRule" id="PRU00504"/>
    </source>
</evidence>
<proteinExistence type="predicted"/>
<dbReference type="PANTHER" id="PTHR24104:SF31">
    <property type="entry name" value="NHL REPEAT-CONTAINING PROTEIN 3"/>
    <property type="match status" value="1"/>
</dbReference>